<dbReference type="AlphaFoldDB" id="A0A4Y2CHD0"/>
<sequence>MTGTDWLYGFLKRYKNKVCLRFLENTSISRAMGFNKQDVEKFFDLLEGLYEKYKFSPCDIYNIDETGITTVPNKPSKVLALRGKNRFEHWYQLDVVF</sequence>
<gene>
    <name evidence="1" type="ORF">AVEN_134958_1</name>
</gene>
<evidence type="ECO:0000313" key="2">
    <source>
        <dbReference type="Proteomes" id="UP000499080"/>
    </source>
</evidence>
<accession>A0A4Y2CHD0</accession>
<dbReference type="Proteomes" id="UP000499080">
    <property type="component" value="Unassembled WGS sequence"/>
</dbReference>
<organism evidence="1 2">
    <name type="scientific">Araneus ventricosus</name>
    <name type="common">Orbweaver spider</name>
    <name type="synonym">Epeira ventricosa</name>
    <dbReference type="NCBI Taxonomy" id="182803"/>
    <lineage>
        <taxon>Eukaryota</taxon>
        <taxon>Metazoa</taxon>
        <taxon>Ecdysozoa</taxon>
        <taxon>Arthropoda</taxon>
        <taxon>Chelicerata</taxon>
        <taxon>Arachnida</taxon>
        <taxon>Araneae</taxon>
        <taxon>Araneomorphae</taxon>
        <taxon>Entelegynae</taxon>
        <taxon>Araneoidea</taxon>
        <taxon>Araneidae</taxon>
        <taxon>Araneus</taxon>
    </lineage>
</organism>
<evidence type="ECO:0000313" key="1">
    <source>
        <dbReference type="EMBL" id="GBM03740.1"/>
    </source>
</evidence>
<dbReference type="OrthoDB" id="6436767at2759"/>
<evidence type="ECO:0008006" key="3">
    <source>
        <dbReference type="Google" id="ProtNLM"/>
    </source>
</evidence>
<keyword evidence="2" id="KW-1185">Reference proteome</keyword>
<comment type="caution">
    <text evidence="1">The sequence shown here is derived from an EMBL/GenBank/DDBJ whole genome shotgun (WGS) entry which is preliminary data.</text>
</comment>
<proteinExistence type="predicted"/>
<protein>
    <recommendedName>
        <fullName evidence="3">DDE-1 domain-containing protein</fullName>
    </recommendedName>
</protein>
<reference evidence="1 2" key="1">
    <citation type="journal article" date="2019" name="Sci. Rep.">
        <title>Orb-weaving spider Araneus ventricosus genome elucidates the spidroin gene catalogue.</title>
        <authorList>
            <person name="Kono N."/>
            <person name="Nakamura H."/>
            <person name="Ohtoshi R."/>
            <person name="Moran D.A.P."/>
            <person name="Shinohara A."/>
            <person name="Yoshida Y."/>
            <person name="Fujiwara M."/>
            <person name="Mori M."/>
            <person name="Tomita M."/>
            <person name="Arakawa K."/>
        </authorList>
    </citation>
    <scope>NUCLEOTIDE SEQUENCE [LARGE SCALE GENOMIC DNA]</scope>
</reference>
<name>A0A4Y2CHD0_ARAVE</name>
<dbReference type="EMBL" id="BGPR01000194">
    <property type="protein sequence ID" value="GBM03740.1"/>
    <property type="molecule type" value="Genomic_DNA"/>
</dbReference>